<dbReference type="Pfam" id="PF04672">
    <property type="entry name" value="Methyltransf_19"/>
    <property type="match status" value="1"/>
</dbReference>
<accession>A0A0N9IG71</accession>
<dbReference type="PIRSF" id="PIRSF017393">
    <property type="entry name" value="MTase_SAV2177"/>
    <property type="match status" value="1"/>
</dbReference>
<dbReference type="Proteomes" id="UP000063699">
    <property type="component" value="Chromosome"/>
</dbReference>
<dbReference type="InterPro" id="IPR029063">
    <property type="entry name" value="SAM-dependent_MTases_sf"/>
</dbReference>
<keyword evidence="2" id="KW-1185">Reference proteome</keyword>
<gene>
    <name evidence="1" type="ORF">AOZ06_02030</name>
</gene>
<organism evidence="1 2">
    <name type="scientific">Kibdelosporangium phytohabitans</name>
    <dbReference type="NCBI Taxonomy" id="860235"/>
    <lineage>
        <taxon>Bacteria</taxon>
        <taxon>Bacillati</taxon>
        <taxon>Actinomycetota</taxon>
        <taxon>Actinomycetes</taxon>
        <taxon>Pseudonocardiales</taxon>
        <taxon>Pseudonocardiaceae</taxon>
        <taxon>Kibdelosporangium</taxon>
    </lineage>
</organism>
<reference evidence="1 2" key="1">
    <citation type="submission" date="2015-07" db="EMBL/GenBank/DDBJ databases">
        <title>Genome sequencing of Kibdelosporangium phytohabitans.</title>
        <authorList>
            <person name="Qin S."/>
            <person name="Xing K."/>
        </authorList>
    </citation>
    <scope>NUCLEOTIDE SEQUENCE [LARGE SCALE GENOMIC DNA]</scope>
    <source>
        <strain evidence="1 2">KLBMP1111</strain>
    </source>
</reference>
<proteinExistence type="predicted"/>
<protein>
    <recommendedName>
        <fullName evidence="3">S-adenosyl methyltransferase</fullName>
    </recommendedName>
</protein>
<dbReference type="STRING" id="860235.AOZ06_02030"/>
<name>A0A0N9IG71_9PSEU</name>
<dbReference type="SUPFAM" id="SSF53335">
    <property type="entry name" value="S-adenosyl-L-methionine-dependent methyltransferases"/>
    <property type="match status" value="1"/>
</dbReference>
<dbReference type="KEGG" id="kphy:AOZ06_02030"/>
<evidence type="ECO:0000313" key="1">
    <source>
        <dbReference type="EMBL" id="ALG14488.1"/>
    </source>
</evidence>
<dbReference type="EMBL" id="CP012752">
    <property type="protein sequence ID" value="ALG14488.1"/>
    <property type="molecule type" value="Genomic_DNA"/>
</dbReference>
<evidence type="ECO:0000313" key="2">
    <source>
        <dbReference type="Proteomes" id="UP000063699"/>
    </source>
</evidence>
<dbReference type="OrthoDB" id="3516042at2"/>
<dbReference type="Gene3D" id="3.40.50.150">
    <property type="entry name" value="Vaccinia Virus protein VP39"/>
    <property type="match status" value="1"/>
</dbReference>
<sequence>MKQQQDWVPPDIDTDKPSGARTYDYLLGGAHNFAADRQAAVMAEQIMPGIQKVARLNRAFLGRTVRFMIDAGVRQFLDLGSGIPTVGNVHQVADQASPGCRVVYVDRDPVAVAHSELMLAANDTAAIVHADFRYPDHVFGNAAARRLLNLDEPVGVLMMALLHWIPDDWDPPALVREYCARVPVGSYLALSHLTTDQHTEEITGAVDMFNRAKGTDQATPRPYSEVAEMFGDFELVEPGLVGCAVWRPGGTGDVTEDPEMNAQIYGGVAKKVR</sequence>
<evidence type="ECO:0008006" key="3">
    <source>
        <dbReference type="Google" id="ProtNLM"/>
    </source>
</evidence>
<dbReference type="RefSeq" id="WP_054296357.1">
    <property type="nucleotide sequence ID" value="NZ_CP012752.1"/>
</dbReference>
<dbReference type="InterPro" id="IPR006764">
    <property type="entry name" value="SAM_dep_MeTrfase_SAV2177_type"/>
</dbReference>
<dbReference type="AlphaFoldDB" id="A0A0N9IG71"/>